<gene>
    <name evidence="2" type="ORF">IAC94_08475</name>
</gene>
<feature type="signal peptide" evidence="1">
    <location>
        <begin position="1"/>
        <end position="23"/>
    </location>
</feature>
<organism evidence="2 3">
    <name type="scientific">Candidatus Coprenecus avistercoris</name>
    <dbReference type="NCBI Taxonomy" id="2840730"/>
    <lineage>
        <taxon>Bacteria</taxon>
        <taxon>Pseudomonadati</taxon>
        <taxon>Bacteroidota</taxon>
        <taxon>Bacteroidia</taxon>
        <taxon>Bacteroidales</taxon>
        <taxon>Rikenellaceae</taxon>
        <taxon>Rikenellaceae incertae sedis</taxon>
        <taxon>Candidatus Coprenecus</taxon>
    </lineage>
</organism>
<evidence type="ECO:0008006" key="4">
    <source>
        <dbReference type="Google" id="ProtNLM"/>
    </source>
</evidence>
<sequence length="134" mass="14744">MRTIKHRTLLLPAILLMLAASCAGNRQQDGSKSPFVEEELPVLKENMVRAEGTGTSTDVQMATEIARINAMTVLAAKAAPADTLTETTPDGSIRTAEKVSTPLFDVTEIDRRVFRNRTTDDYTVWILLEAEILP</sequence>
<reference evidence="2" key="1">
    <citation type="submission" date="2020-10" db="EMBL/GenBank/DDBJ databases">
        <authorList>
            <person name="Gilroy R."/>
        </authorList>
    </citation>
    <scope>NUCLEOTIDE SEQUENCE</scope>
    <source>
        <strain evidence="2">ChiHjej13B12-12457</strain>
    </source>
</reference>
<dbReference type="PROSITE" id="PS51257">
    <property type="entry name" value="PROKAR_LIPOPROTEIN"/>
    <property type="match status" value="1"/>
</dbReference>
<dbReference type="EMBL" id="DVHI01000102">
    <property type="protein sequence ID" value="HIR63532.1"/>
    <property type="molecule type" value="Genomic_DNA"/>
</dbReference>
<proteinExistence type="predicted"/>
<evidence type="ECO:0000313" key="3">
    <source>
        <dbReference type="Proteomes" id="UP000886744"/>
    </source>
</evidence>
<feature type="chain" id="PRO_5039300407" description="Lipoprotein" evidence="1">
    <location>
        <begin position="24"/>
        <end position="134"/>
    </location>
</feature>
<name>A0A9D1J7C1_9BACT</name>
<dbReference type="AlphaFoldDB" id="A0A9D1J7C1"/>
<evidence type="ECO:0000313" key="2">
    <source>
        <dbReference type="EMBL" id="HIR63532.1"/>
    </source>
</evidence>
<accession>A0A9D1J7C1</accession>
<keyword evidence="1" id="KW-0732">Signal</keyword>
<evidence type="ECO:0000256" key="1">
    <source>
        <dbReference type="SAM" id="SignalP"/>
    </source>
</evidence>
<dbReference type="Proteomes" id="UP000886744">
    <property type="component" value="Unassembled WGS sequence"/>
</dbReference>
<comment type="caution">
    <text evidence="2">The sequence shown here is derived from an EMBL/GenBank/DDBJ whole genome shotgun (WGS) entry which is preliminary data.</text>
</comment>
<reference evidence="2" key="2">
    <citation type="journal article" date="2021" name="PeerJ">
        <title>Extensive microbial diversity within the chicken gut microbiome revealed by metagenomics and culture.</title>
        <authorList>
            <person name="Gilroy R."/>
            <person name="Ravi A."/>
            <person name="Getino M."/>
            <person name="Pursley I."/>
            <person name="Horton D.L."/>
            <person name="Alikhan N.F."/>
            <person name="Baker D."/>
            <person name="Gharbi K."/>
            <person name="Hall N."/>
            <person name="Watson M."/>
            <person name="Adriaenssens E.M."/>
            <person name="Foster-Nyarko E."/>
            <person name="Jarju S."/>
            <person name="Secka A."/>
            <person name="Antonio M."/>
            <person name="Oren A."/>
            <person name="Chaudhuri R.R."/>
            <person name="La Ragione R."/>
            <person name="Hildebrand F."/>
            <person name="Pallen M.J."/>
        </authorList>
    </citation>
    <scope>NUCLEOTIDE SEQUENCE</scope>
    <source>
        <strain evidence="2">ChiHjej13B12-12457</strain>
    </source>
</reference>
<protein>
    <recommendedName>
        <fullName evidence="4">Lipoprotein</fullName>
    </recommendedName>
</protein>